<name>A0AAJ7TJ37_PETMA</name>
<dbReference type="InterPro" id="IPR050996">
    <property type="entry name" value="Docking_Protein_DOK"/>
</dbReference>
<dbReference type="SUPFAM" id="SSF50729">
    <property type="entry name" value="PH domain-like"/>
    <property type="match status" value="2"/>
</dbReference>
<dbReference type="Proteomes" id="UP001318040">
    <property type="component" value="Chromosome 29"/>
</dbReference>
<dbReference type="InterPro" id="IPR002404">
    <property type="entry name" value="IRS_PTB"/>
</dbReference>
<evidence type="ECO:0000259" key="2">
    <source>
        <dbReference type="PROSITE" id="PS51064"/>
    </source>
</evidence>
<dbReference type="RefSeq" id="XP_032818936.1">
    <property type="nucleotide sequence ID" value="XM_032963045.1"/>
</dbReference>
<dbReference type="InterPro" id="IPR001849">
    <property type="entry name" value="PH_domain"/>
</dbReference>
<evidence type="ECO:0000313" key="3">
    <source>
        <dbReference type="Proteomes" id="UP001318040"/>
    </source>
</evidence>
<feature type="domain" description="IRS-type PTB" evidence="2">
    <location>
        <begin position="146"/>
        <end position="250"/>
    </location>
</feature>
<evidence type="ECO:0000313" key="4">
    <source>
        <dbReference type="RefSeq" id="XP_032818936.1"/>
    </source>
</evidence>
<dbReference type="PANTHER" id="PTHR21258:SF62">
    <property type="entry name" value="INSULIN RECEPTOR SUBSTRATE 1"/>
    <property type="match status" value="1"/>
</dbReference>
<protein>
    <submittedName>
        <fullName evidence="4">Docking protein 2-like isoform X1</fullName>
    </submittedName>
</protein>
<feature type="region of interest" description="Disordered" evidence="1">
    <location>
        <begin position="394"/>
        <end position="419"/>
    </location>
</feature>
<dbReference type="PANTHER" id="PTHR21258">
    <property type="entry name" value="DOCKING PROTEIN RELATED"/>
    <property type="match status" value="1"/>
</dbReference>
<dbReference type="PROSITE" id="PS51064">
    <property type="entry name" value="IRS_PTB"/>
    <property type="match status" value="1"/>
</dbReference>
<dbReference type="InterPro" id="IPR011993">
    <property type="entry name" value="PH-like_dom_sf"/>
</dbReference>
<dbReference type="GO" id="GO:0007265">
    <property type="term" value="P:Ras protein signal transduction"/>
    <property type="evidence" value="ECO:0007669"/>
    <property type="project" value="TreeGrafter"/>
</dbReference>
<dbReference type="SMART" id="SM00310">
    <property type="entry name" value="PTBI"/>
    <property type="match status" value="1"/>
</dbReference>
<evidence type="ECO:0000256" key="1">
    <source>
        <dbReference type="SAM" id="MobiDB-lite"/>
    </source>
</evidence>
<organism evidence="3 4">
    <name type="scientific">Petromyzon marinus</name>
    <name type="common">Sea lamprey</name>
    <dbReference type="NCBI Taxonomy" id="7757"/>
    <lineage>
        <taxon>Eukaryota</taxon>
        <taxon>Metazoa</taxon>
        <taxon>Chordata</taxon>
        <taxon>Craniata</taxon>
        <taxon>Vertebrata</taxon>
        <taxon>Cyclostomata</taxon>
        <taxon>Hyperoartia</taxon>
        <taxon>Petromyzontiformes</taxon>
        <taxon>Petromyzontidae</taxon>
        <taxon>Petromyzon</taxon>
    </lineage>
</organism>
<reference evidence="4" key="1">
    <citation type="submission" date="2025-08" db="UniProtKB">
        <authorList>
            <consortium name="RefSeq"/>
        </authorList>
    </citation>
    <scope>IDENTIFICATION</scope>
    <source>
        <tissue evidence="4">Sperm</tissue>
    </source>
</reference>
<dbReference type="GO" id="GO:0007169">
    <property type="term" value="P:cell surface receptor protein tyrosine kinase signaling pathway"/>
    <property type="evidence" value="ECO:0007669"/>
    <property type="project" value="TreeGrafter"/>
</dbReference>
<dbReference type="GeneID" id="116947384"/>
<dbReference type="GO" id="GO:0043410">
    <property type="term" value="P:positive regulation of MAPK cascade"/>
    <property type="evidence" value="ECO:0007669"/>
    <property type="project" value="TreeGrafter"/>
</dbReference>
<sequence length="481" mass="53110">MDEAAKEGQMHVLQHKFAKRTWRKVHGALYSGSTCGVARLELLEGKDAAERHSRSKEKKIIKMADCVSIKRNEELGAPRDCLVLRLETTAKEYYLAAEKADFGDWFCQLCQIAFPQAASGYGSFDNGLGSKPLEMEENSIYSSADEVDEFLVVTQKTEASERSKLQGKYILKVNQERLELMDQNTRIVLQSWALDSLRRYGKDQKMFTFEAGRRCQTGPGNFIFETTQGKEIFNLIVNFISKLPPGNHGGGTNVDPSATHFSRGNASPVRHVEADEFLHAVGPAADGMKLMSLKPEGAILLPYGGKPNGGKMSPLKFAPSPNSEPVFPNKNSKRNSEPVYSEVYDGCLLGKNRGPNSQPPRAEHIYDDPEYAARSSTAKTIYSTIHCKDDVQKDEAASWPAAPVPPAKPHFPKPSDRPIKVPLLPSRPSPASVNVDDDVSALYCKVNKKAPAVVRVRSCDELSYPSAAHTEDSFEEKAIAF</sequence>
<gene>
    <name evidence="4" type="primary">LOC116947384</name>
</gene>
<accession>A0AAJ7TJ37</accession>
<dbReference type="KEGG" id="pmrn:116947384"/>
<proteinExistence type="predicted"/>
<dbReference type="AlphaFoldDB" id="A0AAJ7TJ37"/>
<keyword evidence="3" id="KW-1185">Reference proteome</keyword>
<dbReference type="SMART" id="SM01244">
    <property type="entry name" value="IRS"/>
    <property type="match status" value="1"/>
</dbReference>
<dbReference type="GO" id="GO:0005737">
    <property type="term" value="C:cytoplasm"/>
    <property type="evidence" value="ECO:0007669"/>
    <property type="project" value="TreeGrafter"/>
</dbReference>
<dbReference type="Gene3D" id="2.30.29.30">
    <property type="entry name" value="Pleckstrin-homology domain (PH domain)/Phosphotyrosine-binding domain (PTB)"/>
    <property type="match status" value="2"/>
</dbReference>
<dbReference type="SMART" id="SM00233">
    <property type="entry name" value="PH"/>
    <property type="match status" value="1"/>
</dbReference>
<dbReference type="Pfam" id="PF02174">
    <property type="entry name" value="IRS"/>
    <property type="match status" value="1"/>
</dbReference>